<feature type="region of interest" description="Disordered" evidence="1">
    <location>
        <begin position="169"/>
        <end position="225"/>
    </location>
</feature>
<dbReference type="EMBL" id="NBII01000012">
    <property type="protein sequence ID" value="PAV14728.1"/>
    <property type="molecule type" value="Genomic_DNA"/>
</dbReference>
<feature type="compositionally biased region" description="Polar residues" evidence="1">
    <location>
        <begin position="184"/>
        <end position="212"/>
    </location>
</feature>
<proteinExistence type="predicted"/>
<comment type="caution">
    <text evidence="2">The sequence shown here is derived from an EMBL/GenBank/DDBJ whole genome shotgun (WGS) entry which is preliminary data.</text>
</comment>
<name>A0A286U593_9AGAM</name>
<feature type="compositionally biased region" description="Low complexity" evidence="1">
    <location>
        <begin position="169"/>
        <end position="183"/>
    </location>
</feature>
<feature type="compositionally biased region" description="Low complexity" evidence="1">
    <location>
        <begin position="213"/>
        <end position="222"/>
    </location>
</feature>
<evidence type="ECO:0000313" key="3">
    <source>
        <dbReference type="Proteomes" id="UP000217199"/>
    </source>
</evidence>
<evidence type="ECO:0000313" key="2">
    <source>
        <dbReference type="EMBL" id="PAV14728.1"/>
    </source>
</evidence>
<accession>A0A286U593</accession>
<dbReference type="AlphaFoldDB" id="A0A286U593"/>
<reference evidence="2 3" key="1">
    <citation type="journal article" date="2017" name="Mol. Ecol.">
        <title>Comparative and population genomic landscape of Phellinus noxius: A hypervariable fungus causing root rot in trees.</title>
        <authorList>
            <person name="Chung C.L."/>
            <person name="Lee T.J."/>
            <person name="Akiba M."/>
            <person name="Lee H.H."/>
            <person name="Kuo T.H."/>
            <person name="Liu D."/>
            <person name="Ke H.M."/>
            <person name="Yokoi T."/>
            <person name="Roa M.B."/>
            <person name="Lu M.J."/>
            <person name="Chang Y.Y."/>
            <person name="Ann P.J."/>
            <person name="Tsai J.N."/>
            <person name="Chen C.Y."/>
            <person name="Tzean S.S."/>
            <person name="Ota Y."/>
            <person name="Hattori T."/>
            <person name="Sahashi N."/>
            <person name="Liou R.F."/>
            <person name="Kikuchi T."/>
            <person name="Tsai I.J."/>
        </authorList>
    </citation>
    <scope>NUCLEOTIDE SEQUENCE [LARGE SCALE GENOMIC DNA]</scope>
    <source>
        <strain evidence="2 3">FFPRI411160</strain>
    </source>
</reference>
<sequence>MVFRLPTPFDSLRPLPPAPLQRRLWRGSFRFTDTNLFNGSNGPQELFVASAETEGDNRTDLWPRRLDVRLVHQAYSITDIQAWMANNDIPLCMFMPDRHAMGYNSRNNETQFRLVTRYLTENQMVCIASWPNDTLPGSGLLMFPNPSSSGLLTGAVFLTENFPNFLFSTSGSSGSRRSPSSASEQAHSGRSQPLSPSASNQNQGPNSVYMNTGSSPSSGSQGDQISAHMDYGHAQVFVTGQGQGPFIANERLTMGGTTHGMVADYCKPQTQPYFELHQALTGASIDWTMFDDTTDGSGSTSPGSIRW</sequence>
<gene>
    <name evidence="2" type="ORF">PNOK_0980600</name>
</gene>
<keyword evidence="3" id="KW-1185">Reference proteome</keyword>
<dbReference type="InParanoid" id="A0A286U593"/>
<dbReference type="Proteomes" id="UP000217199">
    <property type="component" value="Unassembled WGS sequence"/>
</dbReference>
<evidence type="ECO:0000256" key="1">
    <source>
        <dbReference type="SAM" id="MobiDB-lite"/>
    </source>
</evidence>
<organism evidence="2 3">
    <name type="scientific">Pyrrhoderma noxium</name>
    <dbReference type="NCBI Taxonomy" id="2282107"/>
    <lineage>
        <taxon>Eukaryota</taxon>
        <taxon>Fungi</taxon>
        <taxon>Dikarya</taxon>
        <taxon>Basidiomycota</taxon>
        <taxon>Agaricomycotina</taxon>
        <taxon>Agaricomycetes</taxon>
        <taxon>Hymenochaetales</taxon>
        <taxon>Hymenochaetaceae</taxon>
        <taxon>Pyrrhoderma</taxon>
    </lineage>
</organism>
<protein>
    <submittedName>
        <fullName evidence="2">Uncharacterized protein</fullName>
    </submittedName>
</protein>
<dbReference type="OrthoDB" id="3244905at2759"/>